<dbReference type="PIRSF" id="PIRSF000090">
    <property type="entry name" value="Beta-ETF"/>
    <property type="match status" value="1"/>
</dbReference>
<dbReference type="PANTHER" id="PTHR21294:SF17">
    <property type="entry name" value="PROTEIN FIXA"/>
    <property type="match status" value="1"/>
</dbReference>
<evidence type="ECO:0000313" key="4">
    <source>
        <dbReference type="Proteomes" id="UP000772181"/>
    </source>
</evidence>
<protein>
    <submittedName>
        <fullName evidence="3">Electron transfer flavoprotein subunit beta/FixA family protein</fullName>
    </submittedName>
</protein>
<comment type="caution">
    <text evidence="3">The sequence shown here is derived from an EMBL/GenBank/DDBJ whole genome shotgun (WGS) entry which is preliminary data.</text>
</comment>
<evidence type="ECO:0000256" key="1">
    <source>
        <dbReference type="ARBA" id="ARBA00022982"/>
    </source>
</evidence>
<dbReference type="EMBL" id="JACQWF010000408">
    <property type="protein sequence ID" value="MBI4596570.1"/>
    <property type="molecule type" value="Genomic_DNA"/>
</dbReference>
<evidence type="ECO:0000313" key="3">
    <source>
        <dbReference type="EMBL" id="MBI4596570.1"/>
    </source>
</evidence>
<dbReference type="PANTHER" id="PTHR21294">
    <property type="entry name" value="ELECTRON TRANSFER FLAVOPROTEIN BETA-SUBUNIT"/>
    <property type="match status" value="1"/>
</dbReference>
<dbReference type="GO" id="GO:0009055">
    <property type="term" value="F:electron transfer activity"/>
    <property type="evidence" value="ECO:0007669"/>
    <property type="project" value="InterPro"/>
</dbReference>
<dbReference type="CDD" id="cd01714">
    <property type="entry name" value="ETF_beta"/>
    <property type="match status" value="1"/>
</dbReference>
<name>A0A933GQ27_UNCTE</name>
<organism evidence="3 4">
    <name type="scientific">Tectimicrobiota bacterium</name>
    <dbReference type="NCBI Taxonomy" id="2528274"/>
    <lineage>
        <taxon>Bacteria</taxon>
        <taxon>Pseudomonadati</taxon>
        <taxon>Nitrospinota/Tectimicrobiota group</taxon>
        <taxon>Candidatus Tectimicrobiota</taxon>
    </lineage>
</organism>
<dbReference type="Pfam" id="PF01012">
    <property type="entry name" value="ETF"/>
    <property type="match status" value="1"/>
</dbReference>
<reference evidence="3" key="1">
    <citation type="submission" date="2020-07" db="EMBL/GenBank/DDBJ databases">
        <title>Huge and variable diversity of episymbiotic CPR bacteria and DPANN archaea in groundwater ecosystems.</title>
        <authorList>
            <person name="He C.Y."/>
            <person name="Keren R."/>
            <person name="Whittaker M."/>
            <person name="Farag I.F."/>
            <person name="Doudna J."/>
            <person name="Cate J.H.D."/>
            <person name="Banfield J.F."/>
        </authorList>
    </citation>
    <scope>NUCLEOTIDE SEQUENCE</scope>
    <source>
        <strain evidence="3">NC_groundwater_1482_Ag_S-0.65um_47_24</strain>
    </source>
</reference>
<dbReference type="Proteomes" id="UP000772181">
    <property type="component" value="Unassembled WGS sequence"/>
</dbReference>
<dbReference type="InterPro" id="IPR012255">
    <property type="entry name" value="ETF_b"/>
</dbReference>
<sequence length="269" mass="29419">MSLKIIVCVKPVPDPSHWSELSLDPVLKTLKREGIPSVVNHLDKHALEEALRIKESLGAEITAISMAPPWAKTNIKETLAMGADRGVLLSDQLFAGSDTLATARVLAEGIKKLGHFDLILMGNLSLDGSTGQVGPQLAELLGLHEVTLVKELQVLPNGKLRLTRKLEAEDQAAESNMPLLITVVKEINTPRYTSLLGILEAEQKEIIVWNIQDLGIDPMQVGLCGSPTQMADIFMPELKRRREVLQGEPAHLVTELIGRLKDSGNLNFL</sequence>
<dbReference type="Gene3D" id="3.40.50.620">
    <property type="entry name" value="HUPs"/>
    <property type="match status" value="1"/>
</dbReference>
<dbReference type="InterPro" id="IPR033948">
    <property type="entry name" value="ETF_beta_N"/>
</dbReference>
<accession>A0A933GQ27</accession>
<feature type="domain" description="Electron transfer flavoprotein alpha/beta-subunit N-terminal" evidence="2">
    <location>
        <begin position="27"/>
        <end position="218"/>
    </location>
</feature>
<keyword evidence="1" id="KW-0249">Electron transport</keyword>
<keyword evidence="1" id="KW-0813">Transport</keyword>
<gene>
    <name evidence="3" type="ORF">HY730_09395</name>
</gene>
<dbReference type="SMART" id="SM00893">
    <property type="entry name" value="ETF"/>
    <property type="match status" value="1"/>
</dbReference>
<proteinExistence type="predicted"/>
<evidence type="ECO:0000259" key="2">
    <source>
        <dbReference type="SMART" id="SM00893"/>
    </source>
</evidence>
<dbReference type="InterPro" id="IPR014729">
    <property type="entry name" value="Rossmann-like_a/b/a_fold"/>
</dbReference>
<dbReference type="AlphaFoldDB" id="A0A933GQ27"/>
<dbReference type="SUPFAM" id="SSF52402">
    <property type="entry name" value="Adenine nucleotide alpha hydrolases-like"/>
    <property type="match status" value="1"/>
</dbReference>
<dbReference type="InterPro" id="IPR014730">
    <property type="entry name" value="ETF_a/b_N"/>
</dbReference>